<dbReference type="InterPro" id="IPR009218">
    <property type="entry name" value="HD_phosphohydro"/>
</dbReference>
<proteinExistence type="predicted"/>
<evidence type="ECO:0008006" key="3">
    <source>
        <dbReference type="Google" id="ProtNLM"/>
    </source>
</evidence>
<dbReference type="SUPFAM" id="SSF109604">
    <property type="entry name" value="HD-domain/PDEase-like"/>
    <property type="match status" value="1"/>
</dbReference>
<protein>
    <recommendedName>
        <fullName evidence="3">N-methyl-D-aspartate receptor NMDAR2C subunit</fullName>
    </recommendedName>
</protein>
<feature type="non-terminal residue" evidence="1">
    <location>
        <position position="1"/>
    </location>
</feature>
<dbReference type="PANTHER" id="PTHR21174:SF0">
    <property type="entry name" value="HD PHOSPHOHYDROLASE FAMILY PROTEIN-RELATED"/>
    <property type="match status" value="1"/>
</dbReference>
<reference evidence="1 2" key="1">
    <citation type="journal article" date="2016" name="Nat. Commun.">
        <title>Thousands of microbial genomes shed light on interconnected biogeochemical processes in an aquifer system.</title>
        <authorList>
            <person name="Anantharaman K."/>
            <person name="Brown C.T."/>
            <person name="Hug L.A."/>
            <person name="Sharon I."/>
            <person name="Castelle C.J."/>
            <person name="Probst A.J."/>
            <person name="Thomas B.C."/>
            <person name="Singh A."/>
            <person name="Wilkins M.J."/>
            <person name="Karaoz U."/>
            <person name="Brodie E.L."/>
            <person name="Williams K.H."/>
            <person name="Hubbard S.S."/>
            <person name="Banfield J.F."/>
        </authorList>
    </citation>
    <scope>NUCLEOTIDE SEQUENCE [LARGE SCALE GENOMIC DNA]</scope>
</reference>
<comment type="caution">
    <text evidence="1">The sequence shown here is derived from an EMBL/GenBank/DDBJ whole genome shotgun (WGS) entry which is preliminary data.</text>
</comment>
<dbReference type="AlphaFoldDB" id="A0A1F5HZ85"/>
<dbReference type="Gene3D" id="1.10.3210.10">
    <property type="entry name" value="Hypothetical protein af1432"/>
    <property type="match status" value="1"/>
</dbReference>
<sequence length="202" mass="23528">RLHAQGNPPELFEDLWARHSEKDRLYHNVAHIKMCLNELDLARHLADDPDAIEFALWFHDAVYNSNKQDQSLPDDDESESAGLAQEVITQLLVLPQEFAQKVGSLILATKHSETPKDIDHQLMVDIDLAILGRSIRLYDIYEQNVHTEYGWVPQEQFTAARIRILKSFLDDRDSIYSTKFFFDRYEEQAEFNLNRSIQQLSV</sequence>
<dbReference type="PIRSF" id="PIRSF035170">
    <property type="entry name" value="HD_phosphohydro"/>
    <property type="match status" value="1"/>
</dbReference>
<name>A0A1F5HZ85_9BACT</name>
<dbReference type="PANTHER" id="PTHR21174">
    <property type="match status" value="1"/>
</dbReference>
<organism evidence="1 2">
    <name type="scientific">Candidatus Curtissbacteria bacterium RIFCSPLOWO2_01_FULL_42_26</name>
    <dbReference type="NCBI Taxonomy" id="1797729"/>
    <lineage>
        <taxon>Bacteria</taxon>
        <taxon>Candidatus Curtissiibacteriota</taxon>
    </lineage>
</organism>
<dbReference type="EMBL" id="MFBS01000020">
    <property type="protein sequence ID" value="OGE09305.1"/>
    <property type="molecule type" value="Genomic_DNA"/>
</dbReference>
<gene>
    <name evidence="1" type="ORF">A3A60_04260</name>
</gene>
<evidence type="ECO:0000313" key="2">
    <source>
        <dbReference type="Proteomes" id="UP000179227"/>
    </source>
</evidence>
<accession>A0A1F5HZ85</accession>
<dbReference type="Proteomes" id="UP000179227">
    <property type="component" value="Unassembled WGS sequence"/>
</dbReference>
<evidence type="ECO:0000313" key="1">
    <source>
        <dbReference type="EMBL" id="OGE09305.1"/>
    </source>
</evidence>